<dbReference type="RefSeq" id="WP_294536568.1">
    <property type="nucleotide sequence ID" value="NZ_DYUC01000067.1"/>
</dbReference>
<dbReference type="Proteomes" id="UP000760668">
    <property type="component" value="Unassembled WGS sequence"/>
</dbReference>
<evidence type="ECO:0000313" key="1">
    <source>
        <dbReference type="EMBL" id="HJG86735.1"/>
    </source>
</evidence>
<sequence>MSEHIALEELFAFVYDDSMGPEAMARAARVNAHLLGCPACRDACQALLDLRESASALALRRAAQARPGAVDRLLEGAAWFRLRIQDAARKLLLDAARFGDCDFGHPVPVGARSAGGGCPAMDQLVDNENSCNRFSVRDGALTVRLDAEEVSALHPTAVLLREDGSPAAVREMTRDGQAWTAEFRGLEDGAYDLAVL</sequence>
<dbReference type="AlphaFoldDB" id="A0A921SSD6"/>
<name>A0A921SSD6_9FIRM</name>
<gene>
    <name evidence="1" type="ORF">K8V01_06925</name>
</gene>
<comment type="caution">
    <text evidence="1">The sequence shown here is derived from an EMBL/GenBank/DDBJ whole genome shotgun (WGS) entry which is preliminary data.</text>
</comment>
<reference evidence="1" key="2">
    <citation type="submission" date="2021-09" db="EMBL/GenBank/DDBJ databases">
        <authorList>
            <person name="Gilroy R."/>
        </authorList>
    </citation>
    <scope>NUCLEOTIDE SEQUENCE</scope>
    <source>
        <strain evidence="1">CHK179-5677</strain>
    </source>
</reference>
<evidence type="ECO:0008006" key="3">
    <source>
        <dbReference type="Google" id="ProtNLM"/>
    </source>
</evidence>
<accession>A0A921SSD6</accession>
<proteinExistence type="predicted"/>
<reference evidence="1" key="1">
    <citation type="journal article" date="2021" name="PeerJ">
        <title>Extensive microbial diversity within the chicken gut microbiome revealed by metagenomics and culture.</title>
        <authorList>
            <person name="Gilroy R."/>
            <person name="Ravi A."/>
            <person name="Getino M."/>
            <person name="Pursley I."/>
            <person name="Horton D.L."/>
            <person name="Alikhan N.F."/>
            <person name="Baker D."/>
            <person name="Gharbi K."/>
            <person name="Hall N."/>
            <person name="Watson M."/>
            <person name="Adriaenssens E.M."/>
            <person name="Foster-Nyarko E."/>
            <person name="Jarju S."/>
            <person name="Secka A."/>
            <person name="Antonio M."/>
            <person name="Oren A."/>
            <person name="Chaudhuri R.R."/>
            <person name="La Ragione R."/>
            <person name="Hildebrand F."/>
            <person name="Pallen M.J."/>
        </authorList>
    </citation>
    <scope>NUCLEOTIDE SEQUENCE</scope>
    <source>
        <strain evidence="1">CHK179-5677</strain>
    </source>
</reference>
<dbReference type="EMBL" id="DYUC01000067">
    <property type="protein sequence ID" value="HJG86735.1"/>
    <property type="molecule type" value="Genomic_DNA"/>
</dbReference>
<protein>
    <recommendedName>
        <fullName evidence="3">Zinc-finger domain-containing protein</fullName>
    </recommendedName>
</protein>
<evidence type="ECO:0000313" key="2">
    <source>
        <dbReference type="Proteomes" id="UP000760668"/>
    </source>
</evidence>
<organism evidence="1 2">
    <name type="scientific">Pseudoflavonifractor capillosus</name>
    <dbReference type="NCBI Taxonomy" id="106588"/>
    <lineage>
        <taxon>Bacteria</taxon>
        <taxon>Bacillati</taxon>
        <taxon>Bacillota</taxon>
        <taxon>Clostridia</taxon>
        <taxon>Eubacteriales</taxon>
        <taxon>Oscillospiraceae</taxon>
        <taxon>Pseudoflavonifractor</taxon>
    </lineage>
</organism>